<evidence type="ECO:0000313" key="3">
    <source>
        <dbReference type="Proteomes" id="UP001375743"/>
    </source>
</evidence>
<organism evidence="2 3">
    <name type="scientific">Benzoatithermus flavus</name>
    <dbReference type="NCBI Taxonomy" id="3108223"/>
    <lineage>
        <taxon>Bacteria</taxon>
        <taxon>Pseudomonadati</taxon>
        <taxon>Pseudomonadota</taxon>
        <taxon>Alphaproteobacteria</taxon>
        <taxon>Geminicoccales</taxon>
        <taxon>Geminicoccaceae</taxon>
        <taxon>Benzoatithermus</taxon>
    </lineage>
</organism>
<dbReference type="PROSITE" id="PS51257">
    <property type="entry name" value="PROKAR_LIPOPROTEIN"/>
    <property type="match status" value="1"/>
</dbReference>
<protein>
    <recommendedName>
        <fullName evidence="4">Lipoprotein</fullName>
    </recommendedName>
</protein>
<dbReference type="Proteomes" id="UP001375743">
    <property type="component" value="Unassembled WGS sequence"/>
</dbReference>
<sequence length="92" mass="10365">MRKTTGLLASLACLAALTGCTGARIVSAEGPRVTYSWDARQTKLARVFDQATFYCNQWQAPPQLFGDHVEGTRHTTTFLCRERSTLPWNRLF</sequence>
<feature type="signal peptide" evidence="1">
    <location>
        <begin position="1"/>
        <end position="28"/>
    </location>
</feature>
<evidence type="ECO:0000256" key="1">
    <source>
        <dbReference type="SAM" id="SignalP"/>
    </source>
</evidence>
<keyword evidence="1" id="KW-0732">Signal</keyword>
<evidence type="ECO:0008006" key="4">
    <source>
        <dbReference type="Google" id="ProtNLM"/>
    </source>
</evidence>
<feature type="chain" id="PRO_5047260525" description="Lipoprotein" evidence="1">
    <location>
        <begin position="29"/>
        <end position="92"/>
    </location>
</feature>
<gene>
    <name evidence="2" type="ORF">U1T56_15025</name>
</gene>
<comment type="caution">
    <text evidence="2">The sequence shown here is derived from an EMBL/GenBank/DDBJ whole genome shotgun (WGS) entry which is preliminary data.</text>
</comment>
<accession>A0ABU8XX03</accession>
<reference evidence="2 3" key="1">
    <citation type="submission" date="2024-01" db="EMBL/GenBank/DDBJ databases">
        <title>Multi-omics insights into the function and evolution of sodium benzoate biodegradation pathways in Benzoatithermus flavus gen. nov., sp. nov. from hot spring.</title>
        <authorList>
            <person name="Hu C.-J."/>
            <person name="Li W.-J."/>
        </authorList>
    </citation>
    <scope>NUCLEOTIDE SEQUENCE [LARGE SCALE GENOMIC DNA]</scope>
    <source>
        <strain evidence="2 3">SYSU G07066</strain>
    </source>
</reference>
<evidence type="ECO:0000313" key="2">
    <source>
        <dbReference type="EMBL" id="MEK0084467.1"/>
    </source>
</evidence>
<name>A0ABU8XX03_9PROT</name>
<dbReference type="EMBL" id="JBBLZC010000015">
    <property type="protein sequence ID" value="MEK0084467.1"/>
    <property type="molecule type" value="Genomic_DNA"/>
</dbReference>
<keyword evidence="3" id="KW-1185">Reference proteome</keyword>
<dbReference type="RefSeq" id="WP_418160319.1">
    <property type="nucleotide sequence ID" value="NZ_JBBLZC010000015.1"/>
</dbReference>
<proteinExistence type="predicted"/>